<sequence>MTDPRVRTWGAAQLRWKATANWLNGSTALGLLIARAGGARVRRGPRRLWLASGYRLGFPVASAFTVGNVVLTAGDWQQLERDRPLLLVHEEQHSWQYVWCLGLPFLPLYAAAAAWSKIVTGDLFSRNGFERRAGFAIGGYAPASPRAVFRPFLGAGS</sequence>
<comment type="caution">
    <text evidence="2">The sequence shown here is derived from an EMBL/GenBank/DDBJ whole genome shotgun (WGS) entry which is preliminary data.</text>
</comment>
<name>A0A967EHZ0_9MICO</name>
<evidence type="ECO:0008006" key="4">
    <source>
        <dbReference type="Google" id="ProtNLM"/>
    </source>
</evidence>
<proteinExistence type="predicted"/>
<feature type="transmembrane region" description="Helical" evidence="1">
    <location>
        <begin position="94"/>
        <end position="116"/>
    </location>
</feature>
<organism evidence="2 3">
    <name type="scientific">Metallococcus carri</name>
    <dbReference type="NCBI Taxonomy" id="1656884"/>
    <lineage>
        <taxon>Bacteria</taxon>
        <taxon>Bacillati</taxon>
        <taxon>Actinomycetota</taxon>
        <taxon>Actinomycetes</taxon>
        <taxon>Micrococcales</taxon>
        <taxon>Dermacoccaceae</taxon>
        <taxon>Metallococcus</taxon>
    </lineage>
</organism>
<reference evidence="2" key="1">
    <citation type="submission" date="2020-03" db="EMBL/GenBank/DDBJ databases">
        <title>Draft sequencing of Calidifontibacter sp. DB0510.</title>
        <authorList>
            <person name="Kim D.-U."/>
        </authorList>
    </citation>
    <scope>NUCLEOTIDE SEQUENCE</scope>
    <source>
        <strain evidence="2">DB0510</strain>
    </source>
</reference>
<evidence type="ECO:0000256" key="1">
    <source>
        <dbReference type="SAM" id="Phobius"/>
    </source>
</evidence>
<dbReference type="EMBL" id="JAAOIV010000017">
    <property type="protein sequence ID" value="NHN57438.1"/>
    <property type="molecule type" value="Genomic_DNA"/>
</dbReference>
<dbReference type="Proteomes" id="UP000744769">
    <property type="component" value="Unassembled WGS sequence"/>
</dbReference>
<dbReference type="RefSeq" id="WP_166198769.1">
    <property type="nucleotide sequence ID" value="NZ_JAAOIV010000017.1"/>
</dbReference>
<feature type="transmembrane region" description="Helical" evidence="1">
    <location>
        <begin position="53"/>
        <end position="74"/>
    </location>
</feature>
<keyword evidence="1" id="KW-0472">Membrane</keyword>
<gene>
    <name evidence="2" type="ORF">G9U51_16850</name>
</gene>
<keyword evidence="3" id="KW-1185">Reference proteome</keyword>
<protein>
    <recommendedName>
        <fullName evidence="4">DUF4157 domain-containing protein</fullName>
    </recommendedName>
</protein>
<accession>A0A967EHZ0</accession>
<keyword evidence="1" id="KW-1133">Transmembrane helix</keyword>
<evidence type="ECO:0000313" key="2">
    <source>
        <dbReference type="EMBL" id="NHN57438.1"/>
    </source>
</evidence>
<dbReference type="AlphaFoldDB" id="A0A967EHZ0"/>
<keyword evidence="1" id="KW-0812">Transmembrane</keyword>
<evidence type="ECO:0000313" key="3">
    <source>
        <dbReference type="Proteomes" id="UP000744769"/>
    </source>
</evidence>